<evidence type="ECO:0000256" key="1">
    <source>
        <dbReference type="ARBA" id="ARBA00022676"/>
    </source>
</evidence>
<evidence type="ECO:0000259" key="4">
    <source>
        <dbReference type="Pfam" id="PF13439"/>
    </source>
</evidence>
<keyword evidence="1 5" id="KW-0328">Glycosyltransferase</keyword>
<dbReference type="Gene3D" id="3.40.50.2000">
    <property type="entry name" value="Glycogen Phosphorylase B"/>
    <property type="match status" value="2"/>
</dbReference>
<dbReference type="GO" id="GO:0102318">
    <property type="term" value="F:2-deoxystreptamine glucosyltransferase activity"/>
    <property type="evidence" value="ECO:0007669"/>
    <property type="project" value="UniProtKB-EC"/>
</dbReference>
<evidence type="ECO:0000313" key="5">
    <source>
        <dbReference type="EMBL" id="SLN33264.1"/>
    </source>
</evidence>
<dbReference type="EMBL" id="FWFK01000002">
    <property type="protein sequence ID" value="SLN33264.1"/>
    <property type="molecule type" value="Genomic_DNA"/>
</dbReference>
<feature type="domain" description="Glycosyl transferase family 1" evidence="3">
    <location>
        <begin position="179"/>
        <end position="336"/>
    </location>
</feature>
<evidence type="ECO:0000256" key="2">
    <source>
        <dbReference type="ARBA" id="ARBA00022679"/>
    </source>
</evidence>
<protein>
    <submittedName>
        <fullName evidence="5">2-deoxystreptamine glucosyltransferase</fullName>
        <ecNumber evidence="5">2.4.1.284</ecNumber>
    </submittedName>
</protein>
<dbReference type="Proteomes" id="UP000193570">
    <property type="component" value="Unassembled WGS sequence"/>
</dbReference>
<dbReference type="Pfam" id="PF13439">
    <property type="entry name" value="Glyco_transf_4"/>
    <property type="match status" value="1"/>
</dbReference>
<dbReference type="PANTHER" id="PTHR12526">
    <property type="entry name" value="GLYCOSYLTRANSFERASE"/>
    <property type="match status" value="1"/>
</dbReference>
<dbReference type="EC" id="2.4.1.284" evidence="5"/>
<evidence type="ECO:0000259" key="3">
    <source>
        <dbReference type="Pfam" id="PF00534"/>
    </source>
</evidence>
<dbReference type="AlphaFoldDB" id="A0A1X6YW08"/>
<accession>A0A1X6YW08</accession>
<dbReference type="Pfam" id="PF00534">
    <property type="entry name" value="Glycos_transf_1"/>
    <property type="match status" value="1"/>
</dbReference>
<keyword evidence="6" id="KW-1185">Reference proteome</keyword>
<feature type="domain" description="Glycosyltransferase subfamily 4-like N-terminal" evidence="4">
    <location>
        <begin position="15"/>
        <end position="165"/>
    </location>
</feature>
<name>A0A1X6YW08_9RHOB</name>
<dbReference type="InterPro" id="IPR001296">
    <property type="entry name" value="Glyco_trans_1"/>
</dbReference>
<sequence>MKLCVIVPWITQSRGGTENVGHAMANAMAGRGHEVHVLTFDPERQPARWPLAADIRLHHVTATEPGRQDDALMLLLASIGPDLVVGLHMNRTFLQYVRAARRVGIPVVLSEHIDPHFPRRIGTFTEPERWAAFQGATRIHLLVDAFRETLPAHLQPRIRVVPNTVPEAPVQADPDGPEDGRCTLVTVARLVPRKNMRRLLQEFASVAPAHPDWVLRVVGDGPLRGTLERDAAALGLETRVEFAGELDDVYPELARAQAFVLPSLFEGFPMVSLEAMAHGLPVVGYRLCNGINVQVLHEETGLLAERPTEAGGLARTLDRLMGDAALRRRLGAAGRARYRADYAPDVVAARWEELFTEAVAAGPAPRPELETRLEAALDRLVHTETP</sequence>
<proteinExistence type="predicted"/>
<dbReference type="OrthoDB" id="9790710at2"/>
<dbReference type="RefSeq" id="WP_085791271.1">
    <property type="nucleotide sequence ID" value="NZ_FWFK01000002.1"/>
</dbReference>
<dbReference type="SUPFAM" id="SSF53756">
    <property type="entry name" value="UDP-Glycosyltransferase/glycogen phosphorylase"/>
    <property type="match status" value="1"/>
</dbReference>
<reference evidence="5 6" key="1">
    <citation type="submission" date="2017-03" db="EMBL/GenBank/DDBJ databases">
        <authorList>
            <person name="Afonso C.L."/>
            <person name="Miller P.J."/>
            <person name="Scott M.A."/>
            <person name="Spackman E."/>
            <person name="Goraichik I."/>
            <person name="Dimitrov K.M."/>
            <person name="Suarez D.L."/>
            <person name="Swayne D.E."/>
        </authorList>
    </citation>
    <scope>NUCLEOTIDE SEQUENCE [LARGE SCALE GENOMIC DNA]</scope>
    <source>
        <strain evidence="5 6">CECT 8625</strain>
    </source>
</reference>
<dbReference type="InterPro" id="IPR028098">
    <property type="entry name" value="Glyco_trans_4-like_N"/>
</dbReference>
<gene>
    <name evidence="5" type="primary">kanF</name>
    <name evidence="5" type="ORF">ROJ8625_01559</name>
</gene>
<evidence type="ECO:0000313" key="6">
    <source>
        <dbReference type="Proteomes" id="UP000193570"/>
    </source>
</evidence>
<dbReference type="PANTHER" id="PTHR12526:SF510">
    <property type="entry name" value="D-INOSITOL 3-PHOSPHATE GLYCOSYLTRANSFERASE"/>
    <property type="match status" value="1"/>
</dbReference>
<organism evidence="5 6">
    <name type="scientific">Roseivivax jejudonensis</name>
    <dbReference type="NCBI Taxonomy" id="1529041"/>
    <lineage>
        <taxon>Bacteria</taxon>
        <taxon>Pseudomonadati</taxon>
        <taxon>Pseudomonadota</taxon>
        <taxon>Alphaproteobacteria</taxon>
        <taxon>Rhodobacterales</taxon>
        <taxon>Roseobacteraceae</taxon>
        <taxon>Roseivivax</taxon>
    </lineage>
</organism>
<keyword evidence="2 5" id="KW-0808">Transferase</keyword>